<protein>
    <submittedName>
        <fullName evidence="1">Uncharacterized protein</fullName>
    </submittedName>
</protein>
<organism evidence="1 2">
    <name type="scientific">Linderina macrospora</name>
    <dbReference type="NCBI Taxonomy" id="4868"/>
    <lineage>
        <taxon>Eukaryota</taxon>
        <taxon>Fungi</taxon>
        <taxon>Fungi incertae sedis</taxon>
        <taxon>Zoopagomycota</taxon>
        <taxon>Kickxellomycotina</taxon>
        <taxon>Kickxellomycetes</taxon>
        <taxon>Kickxellales</taxon>
        <taxon>Kickxellaceae</taxon>
        <taxon>Linderina</taxon>
    </lineage>
</organism>
<evidence type="ECO:0000313" key="2">
    <source>
        <dbReference type="Proteomes" id="UP001150603"/>
    </source>
</evidence>
<evidence type="ECO:0000313" key="1">
    <source>
        <dbReference type="EMBL" id="KAJ1941255.1"/>
    </source>
</evidence>
<dbReference type="EMBL" id="JANBPW010002309">
    <property type="protein sequence ID" value="KAJ1941255.1"/>
    <property type="molecule type" value="Genomic_DNA"/>
</dbReference>
<sequence>MTGGPGSPVADISPPEEGGIMEKLEGLLDGWLFPAAIFGARMLLKREIAPLVGRYAMDYPLVEAEEEGEAAASNALTANSRPKWSMARGRDLLAAADEFKFAAPGLRFSDIDHRLENVAVRPFSKVRKFRRAPEVWDDTEALAISEKVKRARQGAIKHAAVGAERAVAREGTLRGGGAGAREAAESPLQNPRHLEEQQGVDGHAGSGIRALAGGNTRGLGGFLSRFGRGGGQPAAADGSPRGRSRNNSLVYDGSKSPTAQGFVRSGNHEEDDDSDIISINVNDRDDDAMHHGELQSAENKPAAAPGLLGRMFGGIGMKSGKQQDGGSGGSKLPPMFPPFSHLPVRMADQILHRIGEPRVFIGSASSQLVPPGKTSAEVFSDTTPLKSGTEWTFSESLKFSSPYPTRASQVVKHRKKWAEHGKKLGAAPNRSTIARWPAHFEVIRDYMQLIGLFVGAAGYTKSPVESSVGQRWPWMIVSCIPKVLGLEWADLATTTGKSIGFFVVFCVLGVACLGMWVFGSVVERTSSSSSKKEKTADGDDGEEVGFENETTTGASILNPFGGMPKWKRMHILYLILSTLYIPVLKLSLEVIVWDQGFWAVANPFRTTDSPSFPAPEPGHRDPSKFCYTTTMRNGAFSAAYILLPIGIVVFLGYGLYLPWQIKKLAHKHMPNVIGWDHGKTNITFDDVAGPQPPPPPPQNTGGGGGQMSPGGEPRGR</sequence>
<keyword evidence="2" id="KW-1185">Reference proteome</keyword>
<comment type="caution">
    <text evidence="1">The sequence shown here is derived from an EMBL/GenBank/DDBJ whole genome shotgun (WGS) entry which is preliminary data.</text>
</comment>
<reference evidence="1" key="1">
    <citation type="submission" date="2022-07" db="EMBL/GenBank/DDBJ databases">
        <title>Phylogenomic reconstructions and comparative analyses of Kickxellomycotina fungi.</title>
        <authorList>
            <person name="Reynolds N.K."/>
            <person name="Stajich J.E."/>
            <person name="Barry K."/>
            <person name="Grigoriev I.V."/>
            <person name="Crous P."/>
            <person name="Smith M.E."/>
        </authorList>
    </citation>
    <scope>NUCLEOTIDE SEQUENCE</scope>
    <source>
        <strain evidence="1">NRRL 5244</strain>
    </source>
</reference>
<feature type="non-terminal residue" evidence="1">
    <location>
        <position position="716"/>
    </location>
</feature>
<accession>A0ACC1J851</accession>
<name>A0ACC1J851_9FUNG</name>
<dbReference type="Proteomes" id="UP001150603">
    <property type="component" value="Unassembled WGS sequence"/>
</dbReference>
<gene>
    <name evidence="1" type="ORF">FBU59_003551</name>
</gene>
<proteinExistence type="predicted"/>